<feature type="binding site" evidence="3">
    <location>
        <position position="22"/>
    </location>
    <ligand>
        <name>a divalent metal cation</name>
        <dbReference type="ChEBI" id="CHEBI:60240"/>
    </ligand>
</feature>
<dbReference type="InterPro" id="IPR005511">
    <property type="entry name" value="SMP-30"/>
</dbReference>
<dbReference type="Gene3D" id="2.120.10.30">
    <property type="entry name" value="TolB, C-terminal domain"/>
    <property type="match status" value="1"/>
</dbReference>
<dbReference type="AlphaFoldDB" id="A0A4R4UX52"/>
<evidence type="ECO:0000313" key="5">
    <source>
        <dbReference type="EMBL" id="TDC96760.1"/>
    </source>
</evidence>
<keyword evidence="6" id="KW-1185">Reference proteome</keyword>
<feature type="binding site" evidence="3">
    <location>
        <position position="123"/>
    </location>
    <ligand>
        <name>substrate</name>
    </ligand>
</feature>
<dbReference type="EMBL" id="SMKV01000001">
    <property type="protein sequence ID" value="TDC96760.1"/>
    <property type="molecule type" value="Genomic_DNA"/>
</dbReference>
<evidence type="ECO:0000259" key="4">
    <source>
        <dbReference type="Pfam" id="PF08450"/>
    </source>
</evidence>
<organism evidence="5 6">
    <name type="scientific">Saccharopolyspora aridisoli</name>
    <dbReference type="NCBI Taxonomy" id="2530385"/>
    <lineage>
        <taxon>Bacteria</taxon>
        <taxon>Bacillati</taxon>
        <taxon>Actinomycetota</taxon>
        <taxon>Actinomycetes</taxon>
        <taxon>Pseudonocardiales</taxon>
        <taxon>Pseudonocardiaceae</taxon>
        <taxon>Saccharopolyspora</taxon>
    </lineage>
</organism>
<dbReference type="Proteomes" id="UP000294744">
    <property type="component" value="Unassembled WGS sequence"/>
</dbReference>
<proteinExistence type="inferred from homology"/>
<dbReference type="PANTHER" id="PTHR10907:SF47">
    <property type="entry name" value="REGUCALCIN"/>
    <property type="match status" value="1"/>
</dbReference>
<sequence>MNRRKGSTVLEQVTPPLAGHGEGPVWFGRWPGLRWVDMLVGDVLTLEASGEVQRRHVGSVAAVLRPRESGGAVLALDRGFAFADDALQQIQVLPELWSGTDVRMNEGGCGPDGAFYCGSMAYDETPGAGTLYRLDPHGRVEPVVREVSISNGLMWTADGSRAYYADTPTQRVDVFDFEGGELVNRRPFAHIDRADGSPDGLTVDAEGGVWVALWGGGAVRHYTPDGALAEVVEVPAPKVTACTFGGEDLDRLYITTSQVDTDLEHHPGAGAVFATDPGVRGLPVRTYAG</sequence>
<name>A0A4R4UX52_9PSEU</name>
<feature type="active site" description="Proton donor/acceptor" evidence="2">
    <location>
        <position position="199"/>
    </location>
</feature>
<feature type="binding site" evidence="3">
    <location>
        <position position="103"/>
    </location>
    <ligand>
        <name>substrate</name>
    </ligand>
</feature>
<feature type="binding site" evidence="3">
    <location>
        <position position="199"/>
    </location>
    <ligand>
        <name>a divalent metal cation</name>
        <dbReference type="ChEBI" id="CHEBI:60240"/>
    </ligand>
</feature>
<comment type="similarity">
    <text evidence="1">Belongs to the SMP-30/CGR1 family.</text>
</comment>
<keyword evidence="3" id="KW-0479">Metal-binding</keyword>
<protein>
    <submittedName>
        <fullName evidence="5">SMP-30/gluconolactonase/LRE family protein</fullName>
    </submittedName>
</protein>
<comment type="cofactor">
    <cofactor evidence="3">
        <name>Zn(2+)</name>
        <dbReference type="ChEBI" id="CHEBI:29105"/>
    </cofactor>
    <text evidence="3">Binds 1 divalent metal cation per subunit.</text>
</comment>
<dbReference type="InterPro" id="IPR011042">
    <property type="entry name" value="6-blade_b-propeller_TolB-like"/>
</dbReference>
<keyword evidence="3" id="KW-0862">Zinc</keyword>
<dbReference type="GO" id="GO:0019853">
    <property type="term" value="P:L-ascorbic acid biosynthetic process"/>
    <property type="evidence" value="ECO:0007669"/>
    <property type="project" value="TreeGrafter"/>
</dbReference>
<feature type="binding site" evidence="3">
    <location>
        <position position="105"/>
    </location>
    <ligand>
        <name>substrate</name>
    </ligand>
</feature>
<feature type="domain" description="SMP-30/Gluconolactonase/LRE-like region" evidence="4">
    <location>
        <begin position="21"/>
        <end position="257"/>
    </location>
</feature>
<feature type="binding site" evidence="3">
    <location>
        <position position="151"/>
    </location>
    <ligand>
        <name>a divalent metal cation</name>
        <dbReference type="ChEBI" id="CHEBI:60240"/>
    </ligand>
</feature>
<dbReference type="GO" id="GO:0004341">
    <property type="term" value="F:gluconolactonase activity"/>
    <property type="evidence" value="ECO:0007669"/>
    <property type="project" value="TreeGrafter"/>
</dbReference>
<dbReference type="PRINTS" id="PR01790">
    <property type="entry name" value="SMP30FAMILY"/>
</dbReference>
<dbReference type="SUPFAM" id="SSF63829">
    <property type="entry name" value="Calcium-dependent phosphotriesterase"/>
    <property type="match status" value="1"/>
</dbReference>
<gene>
    <name evidence="5" type="ORF">E1161_00575</name>
</gene>
<reference evidence="5 6" key="1">
    <citation type="submission" date="2019-03" db="EMBL/GenBank/DDBJ databases">
        <title>Draft genome sequences of novel Actinobacteria.</title>
        <authorList>
            <person name="Sahin N."/>
            <person name="Ay H."/>
            <person name="Saygin H."/>
        </authorList>
    </citation>
    <scope>NUCLEOTIDE SEQUENCE [LARGE SCALE GENOMIC DNA]</scope>
    <source>
        <strain evidence="5 6">16K404</strain>
    </source>
</reference>
<dbReference type="Pfam" id="PF08450">
    <property type="entry name" value="SGL"/>
    <property type="match status" value="1"/>
</dbReference>
<dbReference type="GO" id="GO:0005509">
    <property type="term" value="F:calcium ion binding"/>
    <property type="evidence" value="ECO:0007669"/>
    <property type="project" value="TreeGrafter"/>
</dbReference>
<evidence type="ECO:0000256" key="1">
    <source>
        <dbReference type="ARBA" id="ARBA00008853"/>
    </source>
</evidence>
<evidence type="ECO:0000256" key="2">
    <source>
        <dbReference type="PIRSR" id="PIRSR605511-1"/>
    </source>
</evidence>
<dbReference type="OrthoDB" id="2633250at2"/>
<dbReference type="PANTHER" id="PTHR10907">
    <property type="entry name" value="REGUCALCIN"/>
    <property type="match status" value="1"/>
</dbReference>
<evidence type="ECO:0000313" key="6">
    <source>
        <dbReference type="Proteomes" id="UP000294744"/>
    </source>
</evidence>
<accession>A0A4R4UX52</accession>
<dbReference type="InterPro" id="IPR013658">
    <property type="entry name" value="SGL"/>
</dbReference>
<evidence type="ECO:0000256" key="3">
    <source>
        <dbReference type="PIRSR" id="PIRSR605511-2"/>
    </source>
</evidence>
<comment type="caution">
    <text evidence="5">The sequence shown here is derived from an EMBL/GenBank/DDBJ whole genome shotgun (WGS) entry which is preliminary data.</text>
</comment>